<feature type="transmembrane region" description="Helical" evidence="1">
    <location>
        <begin position="69"/>
        <end position="90"/>
    </location>
</feature>
<dbReference type="AlphaFoldDB" id="A0A413R8S7"/>
<keyword evidence="1" id="KW-0812">Transmembrane</keyword>
<evidence type="ECO:0000313" key="2">
    <source>
        <dbReference type="EMBL" id="RHA18640.1"/>
    </source>
</evidence>
<sequence length="220" mass="26493">MKNKLELFYRITFIIICGIGIFIHFDLNDRDYNAHEFSFFTLWSNIFCLVLMCVLLIKHFRGKDTLAKSLIYFKGMATSCIICTFLVYHFSEYKIVMTNNSIWIFGLPIESILAHYVVPFMFILDWILFQPKGLFRWRYAVTWLLFPLVYIISFFIRCKCNSQAEFINVPKYPYFFLNYEKIGTEKCMSYIFMLVVIFFGINLMMIFIDNFWERIKKNMV</sequence>
<reference evidence="2 3" key="1">
    <citation type="submission" date="2018-08" db="EMBL/GenBank/DDBJ databases">
        <title>A genome reference for cultivated species of the human gut microbiota.</title>
        <authorList>
            <person name="Zou Y."/>
            <person name="Xue W."/>
            <person name="Luo G."/>
        </authorList>
    </citation>
    <scope>NUCLEOTIDE SEQUENCE [LARGE SCALE GENOMIC DNA]</scope>
    <source>
        <strain evidence="2 3">AM44-11BH</strain>
    </source>
</reference>
<proteinExistence type="predicted"/>
<protein>
    <recommendedName>
        <fullName evidence="4">Pr6Pr family membrane protein</fullName>
    </recommendedName>
</protein>
<keyword evidence="1" id="KW-1133">Transmembrane helix</keyword>
<feature type="transmembrane region" description="Helical" evidence="1">
    <location>
        <begin position="7"/>
        <end position="25"/>
    </location>
</feature>
<feature type="transmembrane region" description="Helical" evidence="1">
    <location>
        <begin position="37"/>
        <end position="57"/>
    </location>
</feature>
<dbReference type="NCBIfam" id="NF038065">
    <property type="entry name" value="Pr6Pr"/>
    <property type="match status" value="1"/>
</dbReference>
<evidence type="ECO:0000313" key="3">
    <source>
        <dbReference type="Proteomes" id="UP000284779"/>
    </source>
</evidence>
<accession>A0A413R8S7</accession>
<keyword evidence="1" id="KW-0472">Membrane</keyword>
<keyword evidence="3" id="KW-1185">Reference proteome</keyword>
<organism evidence="2 3">
    <name type="scientific">Eubacterium ventriosum</name>
    <dbReference type="NCBI Taxonomy" id="39496"/>
    <lineage>
        <taxon>Bacteria</taxon>
        <taxon>Bacillati</taxon>
        <taxon>Bacillota</taxon>
        <taxon>Clostridia</taxon>
        <taxon>Eubacteriales</taxon>
        <taxon>Eubacteriaceae</taxon>
        <taxon>Eubacterium</taxon>
    </lineage>
</organism>
<dbReference type="EMBL" id="QSFD01000005">
    <property type="protein sequence ID" value="RHA18640.1"/>
    <property type="molecule type" value="Genomic_DNA"/>
</dbReference>
<dbReference type="InterPro" id="IPR049713">
    <property type="entry name" value="Pr6Pr-like"/>
</dbReference>
<gene>
    <name evidence="2" type="ORF">DW944_06090</name>
</gene>
<dbReference type="Proteomes" id="UP000284779">
    <property type="component" value="Unassembled WGS sequence"/>
</dbReference>
<feature type="transmembrane region" description="Helical" evidence="1">
    <location>
        <begin position="139"/>
        <end position="156"/>
    </location>
</feature>
<dbReference type="RefSeq" id="WP_117970369.1">
    <property type="nucleotide sequence ID" value="NZ_CATWJF010000013.1"/>
</dbReference>
<name>A0A413R8S7_9FIRM</name>
<evidence type="ECO:0008006" key="4">
    <source>
        <dbReference type="Google" id="ProtNLM"/>
    </source>
</evidence>
<feature type="transmembrane region" description="Helical" evidence="1">
    <location>
        <begin position="190"/>
        <end position="212"/>
    </location>
</feature>
<feature type="transmembrane region" description="Helical" evidence="1">
    <location>
        <begin position="102"/>
        <end position="127"/>
    </location>
</feature>
<evidence type="ECO:0000256" key="1">
    <source>
        <dbReference type="SAM" id="Phobius"/>
    </source>
</evidence>
<comment type="caution">
    <text evidence="2">The sequence shown here is derived from an EMBL/GenBank/DDBJ whole genome shotgun (WGS) entry which is preliminary data.</text>
</comment>